<feature type="transmembrane region" description="Helical" evidence="1">
    <location>
        <begin position="135"/>
        <end position="156"/>
    </location>
</feature>
<dbReference type="AlphaFoldDB" id="A0A319A2Y0"/>
<evidence type="ECO:0000313" key="3">
    <source>
        <dbReference type="Proteomes" id="UP000248349"/>
    </source>
</evidence>
<keyword evidence="3" id="KW-1185">Reference proteome</keyword>
<feature type="transmembrane region" description="Helical" evidence="1">
    <location>
        <begin position="110"/>
        <end position="129"/>
    </location>
</feature>
<feature type="transmembrane region" description="Helical" evidence="1">
    <location>
        <begin position="49"/>
        <end position="68"/>
    </location>
</feature>
<proteinExistence type="predicted"/>
<gene>
    <name evidence="2" type="ORF">BP01DRAFT_359995</name>
</gene>
<dbReference type="OrthoDB" id="3358048at2759"/>
<feature type="transmembrane region" description="Helical" evidence="1">
    <location>
        <begin position="80"/>
        <end position="98"/>
    </location>
</feature>
<name>A0A319A2Y0_9EURO</name>
<dbReference type="EMBL" id="KZ821259">
    <property type="protein sequence ID" value="PYH41802.1"/>
    <property type="molecule type" value="Genomic_DNA"/>
</dbReference>
<keyword evidence="1" id="KW-1133">Transmembrane helix</keyword>
<keyword evidence="1" id="KW-0812">Transmembrane</keyword>
<evidence type="ECO:0000313" key="2">
    <source>
        <dbReference type="EMBL" id="PYH41802.1"/>
    </source>
</evidence>
<keyword evidence="1" id="KW-0472">Membrane</keyword>
<sequence length="178" mass="20147">MASARFRRAFQYPDDSGDDQYAREELDEEEQERVIQNLKRLNNRRNSEYSIIFTTVPIFSAAIYMPLVLSSSSTNPDRCLALTSMLSLLTTAFTMRYSPHSNGHSQTQQPLSLINAVLCVLLVLIHFAYLPRESWLSTELITSLMPGAMLATISVARRIMSSVDIKGLETLRYDYKGA</sequence>
<accession>A0A319A2Y0</accession>
<organism evidence="2 3">
    <name type="scientific">Aspergillus saccharolyticus JOP 1030-1</name>
    <dbReference type="NCBI Taxonomy" id="1450539"/>
    <lineage>
        <taxon>Eukaryota</taxon>
        <taxon>Fungi</taxon>
        <taxon>Dikarya</taxon>
        <taxon>Ascomycota</taxon>
        <taxon>Pezizomycotina</taxon>
        <taxon>Eurotiomycetes</taxon>
        <taxon>Eurotiomycetidae</taxon>
        <taxon>Eurotiales</taxon>
        <taxon>Aspergillaceae</taxon>
        <taxon>Aspergillus</taxon>
        <taxon>Aspergillus subgen. Circumdati</taxon>
    </lineage>
</organism>
<dbReference type="GeneID" id="37077037"/>
<evidence type="ECO:0000256" key="1">
    <source>
        <dbReference type="SAM" id="Phobius"/>
    </source>
</evidence>
<reference evidence="2 3" key="1">
    <citation type="submission" date="2016-12" db="EMBL/GenBank/DDBJ databases">
        <title>The genomes of Aspergillus section Nigri reveals drivers in fungal speciation.</title>
        <authorList>
            <consortium name="DOE Joint Genome Institute"/>
            <person name="Vesth T.C."/>
            <person name="Nybo J."/>
            <person name="Theobald S."/>
            <person name="Brandl J."/>
            <person name="Frisvad J.C."/>
            <person name="Nielsen K.F."/>
            <person name="Lyhne E.K."/>
            <person name="Kogle M.E."/>
            <person name="Kuo A."/>
            <person name="Riley R."/>
            <person name="Clum A."/>
            <person name="Nolan M."/>
            <person name="Lipzen A."/>
            <person name="Salamov A."/>
            <person name="Henrissat B."/>
            <person name="Wiebenga A."/>
            <person name="De Vries R.P."/>
            <person name="Grigoriev I.V."/>
            <person name="Mortensen U.H."/>
            <person name="Andersen M.R."/>
            <person name="Baker S.E."/>
        </authorList>
    </citation>
    <scope>NUCLEOTIDE SEQUENCE [LARGE SCALE GENOMIC DNA]</scope>
    <source>
        <strain evidence="2 3">JOP 1030-1</strain>
    </source>
</reference>
<dbReference type="RefSeq" id="XP_025427784.1">
    <property type="nucleotide sequence ID" value="XM_025575809.1"/>
</dbReference>
<protein>
    <submittedName>
        <fullName evidence="2">Uncharacterized protein</fullName>
    </submittedName>
</protein>
<dbReference type="Proteomes" id="UP000248349">
    <property type="component" value="Unassembled WGS sequence"/>
</dbReference>